<evidence type="ECO:0000313" key="7">
    <source>
        <dbReference type="Proteomes" id="UP001143548"/>
    </source>
</evidence>
<keyword evidence="5" id="KW-0539">Nucleus</keyword>
<evidence type="ECO:0000256" key="2">
    <source>
        <dbReference type="ARBA" id="ARBA00023015"/>
    </source>
</evidence>
<reference evidence="6" key="1">
    <citation type="submission" date="2022-07" db="EMBL/GenBank/DDBJ databases">
        <title>Taxonomy of Aspergillus series Nigri: significant species reduction supported by multi-species coalescent approaches.</title>
        <authorList>
            <person name="Bian C."/>
            <person name="Kusuya Y."/>
            <person name="Sklenar F."/>
            <person name="D'hooge E."/>
            <person name="Yaguchi T."/>
            <person name="Takahashi H."/>
            <person name="Hubka V."/>
        </authorList>
    </citation>
    <scope>NUCLEOTIDE SEQUENCE</scope>
    <source>
        <strain evidence="6">CBS 733.88</strain>
    </source>
</reference>
<evidence type="ECO:0000313" key="6">
    <source>
        <dbReference type="EMBL" id="GKZ26817.1"/>
    </source>
</evidence>
<evidence type="ECO:0000256" key="5">
    <source>
        <dbReference type="ARBA" id="ARBA00023242"/>
    </source>
</evidence>
<organism evidence="6 7">
    <name type="scientific">Aspergillus brasiliensis</name>
    <dbReference type="NCBI Taxonomy" id="319629"/>
    <lineage>
        <taxon>Eukaryota</taxon>
        <taxon>Fungi</taxon>
        <taxon>Dikarya</taxon>
        <taxon>Ascomycota</taxon>
        <taxon>Pezizomycotina</taxon>
        <taxon>Eurotiomycetes</taxon>
        <taxon>Eurotiomycetidae</taxon>
        <taxon>Eurotiales</taxon>
        <taxon>Aspergillaceae</taxon>
        <taxon>Aspergillus</taxon>
        <taxon>Aspergillus subgen. Circumdati</taxon>
    </lineage>
</organism>
<dbReference type="GO" id="GO:0003700">
    <property type="term" value="F:DNA-binding transcription factor activity"/>
    <property type="evidence" value="ECO:0007669"/>
    <property type="project" value="InterPro"/>
</dbReference>
<keyword evidence="3" id="KW-0238">DNA-binding</keyword>
<dbReference type="PANTHER" id="PTHR46910">
    <property type="entry name" value="TRANSCRIPTION FACTOR PDR1"/>
    <property type="match status" value="1"/>
</dbReference>
<dbReference type="GO" id="GO:0005634">
    <property type="term" value="C:nucleus"/>
    <property type="evidence" value="ECO:0007669"/>
    <property type="project" value="UniProtKB-SubCell"/>
</dbReference>
<protein>
    <recommendedName>
        <fullName evidence="8">Transcription factor domain-containing protein</fullName>
    </recommendedName>
</protein>
<dbReference type="InterPro" id="IPR050987">
    <property type="entry name" value="AtrR-like"/>
</dbReference>
<dbReference type="Proteomes" id="UP001143548">
    <property type="component" value="Unassembled WGS sequence"/>
</dbReference>
<evidence type="ECO:0000256" key="4">
    <source>
        <dbReference type="ARBA" id="ARBA00023163"/>
    </source>
</evidence>
<dbReference type="EMBL" id="BROQ01000165">
    <property type="protein sequence ID" value="GKZ26817.1"/>
    <property type="molecule type" value="Genomic_DNA"/>
</dbReference>
<accession>A0A9W5Z399</accession>
<dbReference type="GO" id="GO:0003677">
    <property type="term" value="F:DNA binding"/>
    <property type="evidence" value="ECO:0007669"/>
    <property type="project" value="UniProtKB-KW"/>
</dbReference>
<dbReference type="CDD" id="cd12148">
    <property type="entry name" value="fungal_TF_MHR"/>
    <property type="match status" value="1"/>
</dbReference>
<dbReference type="AlphaFoldDB" id="A0A9W5Z399"/>
<comment type="subcellular location">
    <subcellularLocation>
        <location evidence="1">Nucleus</location>
    </subcellularLocation>
</comment>
<sequence length="382" mass="43063">MVSLLVSYRLNRTKALFMQNEGDMSRSWTLTAFASRTLVSLNYHTISKRDSSDREMQDIYGALYVCYYLDKILSVLLLRPPSLPRLKAKPADLVRLDTQLPLSACVKAMVCLGQIQEGVLDILVNRIGKDDQVIIVNALVNEMYQVRALMDEPQTQTLAQETRFEWLAIEFGYYALLASVFHLQQRVMQCPLARQECLHAARQSLVHLTKLQDEIAHRTLLFFPLSPFFIVFCNVIYARNSDDYTLLSTVTNGITRFSSQSRPVAELHKLFSAFLSLCEPLFKEKRRAPNPAATATQPYSTDPTSTLLQPDATADAGNLLNEPPTLARYDIPVESRVPQAGAMGQGQAAFDDKPEEFGSLDNDLMWELLQSQPWLGWMGSDA</sequence>
<name>A0A9W5Z399_9EURO</name>
<evidence type="ECO:0000256" key="1">
    <source>
        <dbReference type="ARBA" id="ARBA00004123"/>
    </source>
</evidence>
<keyword evidence="4" id="KW-0804">Transcription</keyword>
<dbReference type="PANTHER" id="PTHR46910:SF37">
    <property type="entry name" value="ZN(II)2CYS6 TRANSCRIPTION FACTOR (EUROFUNG)"/>
    <property type="match status" value="1"/>
</dbReference>
<keyword evidence="2" id="KW-0805">Transcription regulation</keyword>
<gene>
    <name evidence="6" type="ORF">AbraCBS73388_003204</name>
</gene>
<proteinExistence type="predicted"/>
<evidence type="ECO:0008006" key="8">
    <source>
        <dbReference type="Google" id="ProtNLM"/>
    </source>
</evidence>
<comment type="caution">
    <text evidence="6">The sequence shown here is derived from an EMBL/GenBank/DDBJ whole genome shotgun (WGS) entry which is preliminary data.</text>
</comment>
<evidence type="ECO:0000256" key="3">
    <source>
        <dbReference type="ARBA" id="ARBA00023125"/>
    </source>
</evidence>